<evidence type="ECO:0000313" key="3">
    <source>
        <dbReference type="Proteomes" id="UP000828390"/>
    </source>
</evidence>
<comment type="similarity">
    <text evidence="1">Belongs to the metallo-dependent hydrolases superfamily. TatD-type hydrolase family.</text>
</comment>
<accession>A0A9D4MYQ6</accession>
<proteinExistence type="inferred from homology"/>
<dbReference type="EMBL" id="JAIWYP010000001">
    <property type="protein sequence ID" value="KAH3886402.1"/>
    <property type="molecule type" value="Genomic_DNA"/>
</dbReference>
<gene>
    <name evidence="2" type="ORF">DPMN_010408</name>
</gene>
<reference evidence="2" key="2">
    <citation type="submission" date="2020-11" db="EMBL/GenBank/DDBJ databases">
        <authorList>
            <person name="McCartney M.A."/>
            <person name="Auch B."/>
            <person name="Kono T."/>
            <person name="Mallez S."/>
            <person name="Becker A."/>
            <person name="Gohl D.M."/>
            <person name="Silverstein K.A.T."/>
            <person name="Koren S."/>
            <person name="Bechman K.B."/>
            <person name="Herman A."/>
            <person name="Abrahante J.E."/>
            <person name="Garbe J."/>
        </authorList>
    </citation>
    <scope>NUCLEOTIDE SEQUENCE</scope>
    <source>
        <strain evidence="2">Duluth1</strain>
        <tissue evidence="2">Whole animal</tissue>
    </source>
</reference>
<evidence type="ECO:0000313" key="2">
    <source>
        <dbReference type="EMBL" id="KAH3886402.1"/>
    </source>
</evidence>
<dbReference type="PANTHER" id="PTHR46363:SF1">
    <property type="entry name" value="DEOXYRIBONUCLEASE TATDN2-RELATED"/>
    <property type="match status" value="1"/>
</dbReference>
<keyword evidence="3" id="KW-1185">Reference proteome</keyword>
<dbReference type="SUPFAM" id="SSF51556">
    <property type="entry name" value="Metallo-dependent hydrolases"/>
    <property type="match status" value="1"/>
</dbReference>
<reference evidence="2" key="1">
    <citation type="journal article" date="2019" name="bioRxiv">
        <title>The Genome of the Zebra Mussel, Dreissena polymorpha: A Resource for Invasive Species Research.</title>
        <authorList>
            <person name="McCartney M.A."/>
            <person name="Auch B."/>
            <person name="Kono T."/>
            <person name="Mallez S."/>
            <person name="Zhang Y."/>
            <person name="Obille A."/>
            <person name="Becker A."/>
            <person name="Abrahante J.E."/>
            <person name="Garbe J."/>
            <person name="Badalamenti J.P."/>
            <person name="Herman A."/>
            <person name="Mangelson H."/>
            <person name="Liachko I."/>
            <person name="Sullivan S."/>
            <person name="Sone E.D."/>
            <person name="Koren S."/>
            <person name="Silverstein K.A.T."/>
            <person name="Beckman K.B."/>
            <person name="Gohl D.M."/>
        </authorList>
    </citation>
    <scope>NUCLEOTIDE SEQUENCE</scope>
    <source>
        <strain evidence="2">Duluth1</strain>
        <tissue evidence="2">Whole animal</tissue>
    </source>
</reference>
<sequence>MSGLPSNIGVVVGLQPKLSTMSNDRINNALDRVRNMLKCERVFGLGEIGLDHSVPDKQWPRQNDLVRAIFHMINDRHVVVVHYRGASGDSGVEAYLLLLHLLSPILRTQRFHVHCFTGDTYVLTKWLAAFLNTFFSFNRNVQGFSLDISEALRSLDENKLLLEPDAPFFRATDQWFSAPNQLFQIAEGVVKCRNVPVEHALEVSCNNALRLYRMQ</sequence>
<name>A0A9D4MYQ6_DREPO</name>
<dbReference type="PANTHER" id="PTHR46363">
    <property type="entry name" value="DEOXYRIBONUCLEASE TATDN2-RELATED"/>
    <property type="match status" value="1"/>
</dbReference>
<evidence type="ECO:0000256" key="1">
    <source>
        <dbReference type="ARBA" id="ARBA00009275"/>
    </source>
</evidence>
<dbReference type="Pfam" id="PF01026">
    <property type="entry name" value="TatD_DNase"/>
    <property type="match status" value="1"/>
</dbReference>
<dbReference type="GO" id="GO:0016788">
    <property type="term" value="F:hydrolase activity, acting on ester bonds"/>
    <property type="evidence" value="ECO:0007669"/>
    <property type="project" value="InterPro"/>
</dbReference>
<comment type="caution">
    <text evidence="2">The sequence shown here is derived from an EMBL/GenBank/DDBJ whole genome shotgun (WGS) entry which is preliminary data.</text>
</comment>
<dbReference type="InterPro" id="IPR001130">
    <property type="entry name" value="TatD-like"/>
</dbReference>
<dbReference type="AlphaFoldDB" id="A0A9D4MYQ6"/>
<dbReference type="InterPro" id="IPR032466">
    <property type="entry name" value="Metal_Hydrolase"/>
</dbReference>
<dbReference type="Proteomes" id="UP000828390">
    <property type="component" value="Unassembled WGS sequence"/>
</dbReference>
<organism evidence="2 3">
    <name type="scientific">Dreissena polymorpha</name>
    <name type="common">Zebra mussel</name>
    <name type="synonym">Mytilus polymorpha</name>
    <dbReference type="NCBI Taxonomy" id="45954"/>
    <lineage>
        <taxon>Eukaryota</taxon>
        <taxon>Metazoa</taxon>
        <taxon>Spiralia</taxon>
        <taxon>Lophotrochozoa</taxon>
        <taxon>Mollusca</taxon>
        <taxon>Bivalvia</taxon>
        <taxon>Autobranchia</taxon>
        <taxon>Heteroconchia</taxon>
        <taxon>Euheterodonta</taxon>
        <taxon>Imparidentia</taxon>
        <taxon>Neoheterodontei</taxon>
        <taxon>Myida</taxon>
        <taxon>Dreissenoidea</taxon>
        <taxon>Dreissenidae</taxon>
        <taxon>Dreissena</taxon>
    </lineage>
</organism>
<protein>
    <submittedName>
        <fullName evidence="2">Uncharacterized protein</fullName>
    </submittedName>
</protein>
<dbReference type="Gene3D" id="3.20.20.140">
    <property type="entry name" value="Metal-dependent hydrolases"/>
    <property type="match status" value="1"/>
</dbReference>